<dbReference type="RefSeq" id="WP_252582057.1">
    <property type="nucleotide sequence ID" value="NZ_CP071527.1"/>
</dbReference>
<organism evidence="2 3">
    <name type="scientific">Legionella lytica</name>
    <dbReference type="NCBI Taxonomy" id="96232"/>
    <lineage>
        <taxon>Bacteria</taxon>
        <taxon>Pseudomonadati</taxon>
        <taxon>Pseudomonadota</taxon>
        <taxon>Gammaproteobacteria</taxon>
        <taxon>Legionellales</taxon>
        <taxon>Legionellaceae</taxon>
        <taxon>Legionella</taxon>
    </lineage>
</organism>
<keyword evidence="1" id="KW-0175">Coiled coil</keyword>
<evidence type="ECO:0000313" key="2">
    <source>
        <dbReference type="EMBL" id="USQ14970.1"/>
    </source>
</evidence>
<proteinExistence type="predicted"/>
<dbReference type="EMBL" id="CP071527">
    <property type="protein sequence ID" value="USQ14970.1"/>
    <property type="molecule type" value="Genomic_DNA"/>
</dbReference>
<reference evidence="2" key="1">
    <citation type="submission" date="2021-03" db="EMBL/GenBank/DDBJ databases">
        <title>Legionella lytica PCM 2298.</title>
        <authorList>
            <person name="Koper P."/>
        </authorList>
    </citation>
    <scope>NUCLEOTIDE SEQUENCE</scope>
    <source>
        <strain evidence="2">PCM 2298</strain>
    </source>
</reference>
<gene>
    <name evidence="2" type="ORF">J2N86_06655</name>
</gene>
<accession>A0ABY4YBF3</accession>
<evidence type="ECO:0008006" key="4">
    <source>
        <dbReference type="Google" id="ProtNLM"/>
    </source>
</evidence>
<keyword evidence="3" id="KW-1185">Reference proteome</keyword>
<protein>
    <recommendedName>
        <fullName evidence="4">Coiled coil domain-containing protein</fullName>
    </recommendedName>
</protein>
<sequence length="526" mass="58649">MAGFLNRVANALRDKLTPSSPLIGGPDQNPVKPEERSLLNKIIGDRVGYPRFSPQSLQQISDEYLGYLPSIGLGTNAKLATDAVDKFVANRVNDVLSLKEAKTPDGALIHEKLSDTDPDKKDAIKAVKNEINQILDGKALEQGAQKEYKESMGAFQKLLAGDKKFHVQELNGLLEEITNNTRTTLEDRQKDEINQLEALFEDETFQANLTAALDLPEDEAENTEALAAVKESMRKDLENAHTKQLDDFNKEVDNAKVELHKAAEQQLKAFLFMADLSKNDPKMQAMIEQLAEKNRSGATNVSVHISEDRADISCVNLDQLTFIQRLGGGKITPKKDDEGNLVYSLDMGMKFTNPRYYFNDHHKKDMETMAQAIRASGSETITMSLTFKNEKVAEERARQAFEASLKSGFPPEKINIKVNGQLYTYKPEEKDGKPVNKAISSLYYDETSKNKTDKVRYDKVIEHAADTRAALDKIIKEGVEKKLNNSPPGDLTSIKGELQEIKRKAAEVNVGVTPISDHDDTRTLSH</sequence>
<name>A0ABY4YBF3_9GAMM</name>
<feature type="coiled-coil region" evidence="1">
    <location>
        <begin position="238"/>
        <end position="265"/>
    </location>
</feature>
<evidence type="ECO:0000313" key="3">
    <source>
        <dbReference type="Proteomes" id="UP001057474"/>
    </source>
</evidence>
<dbReference type="Proteomes" id="UP001057474">
    <property type="component" value="Chromosome"/>
</dbReference>
<evidence type="ECO:0000256" key="1">
    <source>
        <dbReference type="SAM" id="Coils"/>
    </source>
</evidence>